<dbReference type="Proteomes" id="UP001161405">
    <property type="component" value="Unassembled WGS sequence"/>
</dbReference>
<dbReference type="HAMAP" id="MF_01374">
    <property type="entry name" value="Glyoxalase_2"/>
    <property type="match status" value="1"/>
</dbReference>
<comment type="pathway">
    <text evidence="2 7">Secondary metabolite metabolism; methylglyoxal degradation; (R)-lactate from methylglyoxal: step 2/2.</text>
</comment>
<reference evidence="9" key="2">
    <citation type="submission" date="2023-01" db="EMBL/GenBank/DDBJ databases">
        <title>Draft genome sequence of Maritalea porphyrae strain NBRC 107169.</title>
        <authorList>
            <person name="Sun Q."/>
            <person name="Mori K."/>
        </authorList>
    </citation>
    <scope>NUCLEOTIDE SEQUENCE</scope>
    <source>
        <strain evidence="9">NBRC 107169</strain>
    </source>
</reference>
<comment type="caution">
    <text evidence="9">The sequence shown here is derived from an EMBL/GenBank/DDBJ whole genome shotgun (WGS) entry which is preliminary data.</text>
</comment>
<comment type="similarity">
    <text evidence="3 7">Belongs to the metallo-beta-lactamase superfamily. Glyoxalase II family.</text>
</comment>
<dbReference type="InterPro" id="IPR017782">
    <property type="entry name" value="Hydroxyacylglutathione_Hdrlase"/>
</dbReference>
<dbReference type="CDD" id="cd07723">
    <property type="entry name" value="hydroxyacylglutathione_hydrolase_MBL-fold"/>
    <property type="match status" value="1"/>
</dbReference>
<comment type="subunit">
    <text evidence="7">Monomer.</text>
</comment>
<comment type="catalytic activity">
    <reaction evidence="1 7">
        <text>an S-(2-hydroxyacyl)glutathione + H2O = a 2-hydroxy carboxylate + glutathione + H(+)</text>
        <dbReference type="Rhea" id="RHEA:21864"/>
        <dbReference type="ChEBI" id="CHEBI:15377"/>
        <dbReference type="ChEBI" id="CHEBI:15378"/>
        <dbReference type="ChEBI" id="CHEBI:57925"/>
        <dbReference type="ChEBI" id="CHEBI:58896"/>
        <dbReference type="ChEBI" id="CHEBI:71261"/>
        <dbReference type="EC" id="3.1.2.6"/>
    </reaction>
</comment>
<evidence type="ECO:0000256" key="5">
    <source>
        <dbReference type="ARBA" id="ARBA00022801"/>
    </source>
</evidence>
<evidence type="ECO:0000256" key="2">
    <source>
        <dbReference type="ARBA" id="ARBA00004963"/>
    </source>
</evidence>
<dbReference type="EMBL" id="BSNI01000002">
    <property type="protein sequence ID" value="GLQ16603.1"/>
    <property type="molecule type" value="Genomic_DNA"/>
</dbReference>
<dbReference type="RefSeq" id="WP_284362272.1">
    <property type="nucleotide sequence ID" value="NZ_BSNI01000002.1"/>
</dbReference>
<dbReference type="InterPro" id="IPR050110">
    <property type="entry name" value="Glyoxalase_II_hydrolase"/>
</dbReference>
<feature type="binding site" evidence="7">
    <location>
        <position position="132"/>
    </location>
    <ligand>
        <name>Zn(2+)</name>
        <dbReference type="ChEBI" id="CHEBI:29105"/>
        <label>1</label>
    </ligand>
</feature>
<evidence type="ECO:0000256" key="1">
    <source>
        <dbReference type="ARBA" id="ARBA00001623"/>
    </source>
</evidence>
<dbReference type="InterPro" id="IPR001279">
    <property type="entry name" value="Metallo-B-lactamas"/>
</dbReference>
<dbReference type="NCBIfam" id="TIGR03413">
    <property type="entry name" value="GSH_gloB"/>
    <property type="match status" value="1"/>
</dbReference>
<proteinExistence type="inferred from homology"/>
<dbReference type="Pfam" id="PF00753">
    <property type="entry name" value="Lactamase_B"/>
    <property type="match status" value="1"/>
</dbReference>
<dbReference type="Pfam" id="PF16123">
    <property type="entry name" value="HAGH_C"/>
    <property type="match status" value="1"/>
</dbReference>
<dbReference type="InterPro" id="IPR035680">
    <property type="entry name" value="Clx_II_MBL"/>
</dbReference>
<dbReference type="InterPro" id="IPR032282">
    <property type="entry name" value="HAGH_C"/>
</dbReference>
<protein>
    <recommendedName>
        <fullName evidence="7">Hydroxyacylglutathione hydrolase</fullName>
        <ecNumber evidence="7">3.1.2.6</ecNumber>
    </recommendedName>
    <alternativeName>
        <fullName evidence="7">Glyoxalase II</fullName>
        <shortName evidence="7">Glx II</shortName>
    </alternativeName>
</protein>
<keyword evidence="5 7" id="KW-0378">Hydrolase</keyword>
<sequence length="254" mass="28029">MFKIHQIPALETNFALIIECDVTGEVALIDAPDAQPILDAFRDLDLTPTKIFVTHHHWDHVQGIDPLREHFDLTVFGPKSEAKDIKQLDVEVEPGAMLKFGDGHLTVISCPGHTYGHIAYFLPEQPTLFAGDALFSLGCGRMFDGPPDQMWAGLKRLRDLPDATQLYCGHEYTLSNGAFASTIDPDNKALEQRIKEAQSQINSGQPTLPTNLGSEKLANPFLRADQPLIAEKLGLSGKDPVETFAALRKAKDQF</sequence>
<dbReference type="Gene3D" id="3.60.15.10">
    <property type="entry name" value="Ribonuclease Z/Hydroxyacylglutathione hydrolase-like"/>
    <property type="match status" value="1"/>
</dbReference>
<comment type="cofactor">
    <cofactor evidence="7">
        <name>Zn(2+)</name>
        <dbReference type="ChEBI" id="CHEBI:29105"/>
    </cofactor>
    <text evidence="7">Binds 2 Zn(2+) ions per subunit.</text>
</comment>
<evidence type="ECO:0000256" key="7">
    <source>
        <dbReference type="HAMAP-Rule" id="MF_01374"/>
    </source>
</evidence>
<keyword evidence="10" id="KW-1185">Reference proteome</keyword>
<dbReference type="PIRSF" id="PIRSF005457">
    <property type="entry name" value="Glx"/>
    <property type="match status" value="1"/>
</dbReference>
<organism evidence="9 10">
    <name type="scientific">Maritalea porphyrae</name>
    <dbReference type="NCBI Taxonomy" id="880732"/>
    <lineage>
        <taxon>Bacteria</taxon>
        <taxon>Pseudomonadati</taxon>
        <taxon>Pseudomonadota</taxon>
        <taxon>Alphaproteobacteria</taxon>
        <taxon>Hyphomicrobiales</taxon>
        <taxon>Devosiaceae</taxon>
        <taxon>Maritalea</taxon>
    </lineage>
</organism>
<dbReference type="GO" id="GO:0016787">
    <property type="term" value="F:hydrolase activity"/>
    <property type="evidence" value="ECO:0007669"/>
    <property type="project" value="UniProtKB-KW"/>
</dbReference>
<name>A0ABQ5UN06_9HYPH</name>
<evidence type="ECO:0000256" key="3">
    <source>
        <dbReference type="ARBA" id="ARBA00006759"/>
    </source>
</evidence>
<dbReference type="EC" id="3.1.2.6" evidence="7"/>
<feature type="binding site" evidence="7">
    <location>
        <position position="170"/>
    </location>
    <ligand>
        <name>Zn(2+)</name>
        <dbReference type="ChEBI" id="CHEBI:29105"/>
        <label>2</label>
    </ligand>
</feature>
<dbReference type="SUPFAM" id="SSF56281">
    <property type="entry name" value="Metallo-hydrolase/oxidoreductase"/>
    <property type="match status" value="1"/>
</dbReference>
<feature type="binding site" evidence="7">
    <location>
        <position position="57"/>
    </location>
    <ligand>
        <name>Zn(2+)</name>
        <dbReference type="ChEBI" id="CHEBI:29105"/>
        <label>1</label>
    </ligand>
</feature>
<feature type="binding site" evidence="7">
    <location>
        <position position="113"/>
    </location>
    <ligand>
        <name>Zn(2+)</name>
        <dbReference type="ChEBI" id="CHEBI:29105"/>
        <label>1</label>
    </ligand>
</feature>
<gene>
    <name evidence="7 9" type="primary">gloB</name>
    <name evidence="9" type="ORF">GCM10007879_08520</name>
</gene>
<dbReference type="PANTHER" id="PTHR43705:SF1">
    <property type="entry name" value="HYDROXYACYLGLUTATHIONE HYDROLASE GLOB"/>
    <property type="match status" value="1"/>
</dbReference>
<dbReference type="PANTHER" id="PTHR43705">
    <property type="entry name" value="HYDROXYACYLGLUTATHIONE HYDROLASE"/>
    <property type="match status" value="1"/>
</dbReference>
<feature type="domain" description="Metallo-beta-lactamase" evidence="8">
    <location>
        <begin position="12"/>
        <end position="170"/>
    </location>
</feature>
<feature type="binding site" evidence="7">
    <location>
        <position position="60"/>
    </location>
    <ligand>
        <name>Zn(2+)</name>
        <dbReference type="ChEBI" id="CHEBI:29105"/>
        <label>2</label>
    </ligand>
</feature>
<dbReference type="InterPro" id="IPR036866">
    <property type="entry name" value="RibonucZ/Hydroxyglut_hydro"/>
</dbReference>
<reference evidence="9" key="1">
    <citation type="journal article" date="2014" name="Int. J. Syst. Evol. Microbiol.">
        <title>Complete genome of a new Firmicutes species belonging to the dominant human colonic microbiota ('Ruminococcus bicirculans') reveals two chromosomes and a selective capacity to utilize plant glucans.</title>
        <authorList>
            <consortium name="NISC Comparative Sequencing Program"/>
            <person name="Wegmann U."/>
            <person name="Louis P."/>
            <person name="Goesmann A."/>
            <person name="Henrissat B."/>
            <person name="Duncan S.H."/>
            <person name="Flint H.J."/>
        </authorList>
    </citation>
    <scope>NUCLEOTIDE SEQUENCE</scope>
    <source>
        <strain evidence="9">NBRC 107169</strain>
    </source>
</reference>
<feature type="binding site" evidence="7">
    <location>
        <position position="59"/>
    </location>
    <ligand>
        <name>Zn(2+)</name>
        <dbReference type="ChEBI" id="CHEBI:29105"/>
        <label>2</label>
    </ligand>
</feature>
<keyword evidence="6 7" id="KW-0862">Zinc</keyword>
<feature type="binding site" evidence="7">
    <location>
        <position position="55"/>
    </location>
    <ligand>
        <name>Zn(2+)</name>
        <dbReference type="ChEBI" id="CHEBI:29105"/>
        <label>1</label>
    </ligand>
</feature>
<evidence type="ECO:0000256" key="6">
    <source>
        <dbReference type="ARBA" id="ARBA00022833"/>
    </source>
</evidence>
<accession>A0ABQ5UN06</accession>
<comment type="function">
    <text evidence="7">Thiolesterase that catalyzes the hydrolysis of S-D-lactoyl-glutathione to form glutathione and D-lactic acid.</text>
</comment>
<feature type="binding site" evidence="7">
    <location>
        <position position="132"/>
    </location>
    <ligand>
        <name>Zn(2+)</name>
        <dbReference type="ChEBI" id="CHEBI:29105"/>
        <label>2</label>
    </ligand>
</feature>
<keyword evidence="4 7" id="KW-0479">Metal-binding</keyword>
<evidence type="ECO:0000313" key="9">
    <source>
        <dbReference type="EMBL" id="GLQ16603.1"/>
    </source>
</evidence>
<evidence type="ECO:0000313" key="10">
    <source>
        <dbReference type="Proteomes" id="UP001161405"/>
    </source>
</evidence>
<evidence type="ECO:0000256" key="4">
    <source>
        <dbReference type="ARBA" id="ARBA00022723"/>
    </source>
</evidence>
<dbReference type="SMART" id="SM00849">
    <property type="entry name" value="Lactamase_B"/>
    <property type="match status" value="1"/>
</dbReference>
<evidence type="ECO:0000259" key="8">
    <source>
        <dbReference type="SMART" id="SM00849"/>
    </source>
</evidence>